<evidence type="ECO:0000256" key="1">
    <source>
        <dbReference type="SAM" id="Phobius"/>
    </source>
</evidence>
<comment type="caution">
    <text evidence="2">The sequence shown here is derived from an EMBL/GenBank/DDBJ whole genome shotgun (WGS) entry which is preliminary data.</text>
</comment>
<proteinExistence type="predicted"/>
<keyword evidence="3" id="KW-1185">Reference proteome</keyword>
<feature type="transmembrane region" description="Helical" evidence="1">
    <location>
        <begin position="65"/>
        <end position="87"/>
    </location>
</feature>
<evidence type="ECO:0000313" key="2">
    <source>
        <dbReference type="EMBL" id="KAK4651446.1"/>
    </source>
</evidence>
<evidence type="ECO:0000313" key="3">
    <source>
        <dbReference type="Proteomes" id="UP001323405"/>
    </source>
</evidence>
<gene>
    <name evidence="2" type="ORF">QC762_603605</name>
</gene>
<dbReference type="RefSeq" id="XP_062740421.1">
    <property type="nucleotide sequence ID" value="XM_062892052.1"/>
</dbReference>
<keyword evidence="1" id="KW-0812">Transmembrane</keyword>
<name>A0ABR0G724_9PEZI</name>
<keyword evidence="1" id="KW-0472">Membrane</keyword>
<dbReference type="Proteomes" id="UP001323405">
    <property type="component" value="Unassembled WGS sequence"/>
</dbReference>
<keyword evidence="1" id="KW-1133">Transmembrane helix</keyword>
<organism evidence="2 3">
    <name type="scientific">Podospora pseudocomata</name>
    <dbReference type="NCBI Taxonomy" id="2093779"/>
    <lineage>
        <taxon>Eukaryota</taxon>
        <taxon>Fungi</taxon>
        <taxon>Dikarya</taxon>
        <taxon>Ascomycota</taxon>
        <taxon>Pezizomycotina</taxon>
        <taxon>Sordariomycetes</taxon>
        <taxon>Sordariomycetidae</taxon>
        <taxon>Sordariales</taxon>
        <taxon>Podosporaceae</taxon>
        <taxon>Podospora</taxon>
    </lineage>
</organism>
<dbReference type="EMBL" id="JAFFHA010000008">
    <property type="protein sequence ID" value="KAK4651446.1"/>
    <property type="molecule type" value="Genomic_DNA"/>
</dbReference>
<sequence>MKFTTFTTLSTTAKADIWIYEGTDLGSGGEVLWLFFPGFPLPPTAAKTSRIPGSFSKNGTISSGWILMLILVISLFIRIGTGTWLGLKDEVWGHCRPTEEDEYDCPAQYLSAGQLKFSCETDVFP</sequence>
<reference evidence="2 3" key="1">
    <citation type="journal article" date="2023" name="bioRxiv">
        <title>High-quality genome assemblies of four members of thePodospora anserinaspecies complex.</title>
        <authorList>
            <person name="Ament-Velasquez S.L."/>
            <person name="Vogan A.A."/>
            <person name="Wallerman O."/>
            <person name="Hartmann F."/>
            <person name="Gautier V."/>
            <person name="Silar P."/>
            <person name="Giraud T."/>
            <person name="Johannesson H."/>
        </authorList>
    </citation>
    <scope>NUCLEOTIDE SEQUENCE [LARGE SCALE GENOMIC DNA]</scope>
    <source>
        <strain evidence="2 3">CBS 415.72m</strain>
    </source>
</reference>
<accession>A0ABR0G724</accession>
<dbReference type="GeneID" id="87911959"/>
<protein>
    <submittedName>
        <fullName evidence="2">Uncharacterized protein</fullName>
    </submittedName>
</protein>